<dbReference type="EMBL" id="JPLY01000004">
    <property type="protein sequence ID" value="KFC20906.1"/>
    <property type="molecule type" value="Genomic_DNA"/>
</dbReference>
<name>A0A085BEL1_9FLAO</name>
<sequence length="188" mass="21231">MKTKILGLAILLTTLTSCVSFDRKLIKYDLTRISENNGKSIEGKYEFKGYDNSSSLISKPSESIGIARMLDLKNQGLEDCDLLEIKSKKLEPKLYELELTLFKNDSVKHSYKQNATLKNGILTLKNRTTKCTGIPYFLGGCEVSQSRIGLTADNNLVIHSYNDNNGSFLFLMWAGRTINYAEKFKRIP</sequence>
<dbReference type="STRING" id="421072.SAMN04488097_0228"/>
<dbReference type="RefSeq" id="WP_034976527.1">
    <property type="nucleotide sequence ID" value="NZ_FOFI01000001.1"/>
</dbReference>
<protein>
    <recommendedName>
        <fullName evidence="3">Lipoprotein</fullName>
    </recommendedName>
</protein>
<organism evidence="1 2">
    <name type="scientific">Epilithonimonas lactis</name>
    <dbReference type="NCBI Taxonomy" id="421072"/>
    <lineage>
        <taxon>Bacteria</taxon>
        <taxon>Pseudomonadati</taxon>
        <taxon>Bacteroidota</taxon>
        <taxon>Flavobacteriia</taxon>
        <taxon>Flavobacteriales</taxon>
        <taxon>Weeksellaceae</taxon>
        <taxon>Chryseobacterium group</taxon>
        <taxon>Epilithonimonas</taxon>
    </lineage>
</organism>
<accession>A0A085BEL1</accession>
<proteinExistence type="predicted"/>
<dbReference type="OrthoDB" id="756944at2"/>
<reference evidence="1 2" key="1">
    <citation type="submission" date="2014-07" db="EMBL/GenBank/DDBJ databases">
        <title>Epilithonimonas lactis LMG 22401 Genome.</title>
        <authorList>
            <person name="Pipes S.E."/>
            <person name="Stropko S.J."/>
        </authorList>
    </citation>
    <scope>NUCLEOTIDE SEQUENCE [LARGE SCALE GENOMIC DNA]</scope>
    <source>
        <strain evidence="1 2">LMG 24401</strain>
    </source>
</reference>
<evidence type="ECO:0000313" key="2">
    <source>
        <dbReference type="Proteomes" id="UP000028623"/>
    </source>
</evidence>
<dbReference type="PROSITE" id="PS51257">
    <property type="entry name" value="PROKAR_LIPOPROTEIN"/>
    <property type="match status" value="1"/>
</dbReference>
<keyword evidence="2" id="KW-1185">Reference proteome</keyword>
<evidence type="ECO:0000313" key="1">
    <source>
        <dbReference type="EMBL" id="KFC20906.1"/>
    </source>
</evidence>
<evidence type="ECO:0008006" key="3">
    <source>
        <dbReference type="Google" id="ProtNLM"/>
    </source>
</evidence>
<comment type="caution">
    <text evidence="1">The sequence shown here is derived from an EMBL/GenBank/DDBJ whole genome shotgun (WGS) entry which is preliminary data.</text>
</comment>
<dbReference type="AlphaFoldDB" id="A0A085BEL1"/>
<dbReference type="Proteomes" id="UP000028623">
    <property type="component" value="Unassembled WGS sequence"/>
</dbReference>
<gene>
    <name evidence="1" type="ORF">IO89_11755</name>
</gene>
<dbReference type="eggNOG" id="ENOG50336A0">
    <property type="taxonomic scope" value="Bacteria"/>
</dbReference>